<evidence type="ECO:0000313" key="3">
    <source>
        <dbReference type="Proteomes" id="UP000766486"/>
    </source>
</evidence>
<feature type="compositionally biased region" description="Basic and acidic residues" evidence="1">
    <location>
        <begin position="121"/>
        <end position="131"/>
    </location>
</feature>
<proteinExistence type="predicted"/>
<comment type="caution">
    <text evidence="2">The sequence shown here is derived from an EMBL/GenBank/DDBJ whole genome shotgun (WGS) entry which is preliminary data.</text>
</comment>
<evidence type="ECO:0000256" key="1">
    <source>
        <dbReference type="SAM" id="MobiDB-lite"/>
    </source>
</evidence>
<dbReference type="Proteomes" id="UP000766486">
    <property type="component" value="Unassembled WGS sequence"/>
</dbReference>
<sequence>MVKSSTVTTTWTTTTTTFSTDNGGAHCTNLDSNNSTSAWSNTTSISTTSSCGSVNQSHGSTTLRTVTTMGRVSGSEDPSTFYPPPPTGMKTIPPNDKNMVDELPGNPDYPWGGGSPIHRHQIVDEPKEHDTNSIGARSGAKNWLRGRSIKRLKPHWFETHPNGQDGSRE</sequence>
<name>A0ABY6UR47_BIOOC</name>
<feature type="region of interest" description="Disordered" evidence="1">
    <location>
        <begin position="70"/>
        <end position="169"/>
    </location>
</feature>
<dbReference type="EMBL" id="CABFNS010000850">
    <property type="protein sequence ID" value="VUC32351.1"/>
    <property type="molecule type" value="Genomic_DNA"/>
</dbReference>
<protein>
    <submittedName>
        <fullName evidence="2">Uncharacterized protein</fullName>
    </submittedName>
</protein>
<keyword evidence="3" id="KW-1185">Reference proteome</keyword>
<accession>A0ABY6UR47</accession>
<gene>
    <name evidence="2" type="ORF">CLO192961_LOCUS326752</name>
</gene>
<evidence type="ECO:0000313" key="2">
    <source>
        <dbReference type="EMBL" id="VUC32351.1"/>
    </source>
</evidence>
<reference evidence="2 3" key="1">
    <citation type="submission" date="2019-06" db="EMBL/GenBank/DDBJ databases">
        <authorList>
            <person name="Broberg M."/>
        </authorList>
    </citation>
    <scope>NUCLEOTIDE SEQUENCE [LARGE SCALE GENOMIC DNA]</scope>
</reference>
<organism evidence="2 3">
    <name type="scientific">Bionectria ochroleuca</name>
    <name type="common">Gliocladium roseum</name>
    <dbReference type="NCBI Taxonomy" id="29856"/>
    <lineage>
        <taxon>Eukaryota</taxon>
        <taxon>Fungi</taxon>
        <taxon>Dikarya</taxon>
        <taxon>Ascomycota</taxon>
        <taxon>Pezizomycotina</taxon>
        <taxon>Sordariomycetes</taxon>
        <taxon>Hypocreomycetidae</taxon>
        <taxon>Hypocreales</taxon>
        <taxon>Bionectriaceae</taxon>
        <taxon>Clonostachys</taxon>
    </lineage>
</organism>